<comment type="caution">
    <text evidence="3">The sequence shown here is derived from an EMBL/GenBank/DDBJ whole genome shotgun (WGS) entry which is preliminary data.</text>
</comment>
<evidence type="ECO:0000256" key="1">
    <source>
        <dbReference type="SAM" id="MobiDB-lite"/>
    </source>
</evidence>
<dbReference type="EMBL" id="JBHLSV010000013">
    <property type="protein sequence ID" value="MFC0674622.1"/>
    <property type="molecule type" value="Genomic_DNA"/>
</dbReference>
<feature type="region of interest" description="Disordered" evidence="1">
    <location>
        <begin position="1"/>
        <end position="20"/>
    </location>
</feature>
<dbReference type="SUPFAM" id="SSF52980">
    <property type="entry name" value="Restriction endonuclease-like"/>
    <property type="match status" value="1"/>
</dbReference>
<sequence>MTSQTTPPRPPLRPRTTRSPAAVRRALTVWTWKDLRALGWSWRRIETAVSTGSLIRCGNGWYTSAATPSQVTASLARGHRLTCISSLELSGVWIPWTPPRRDTRGAVGEPPQPAHPVRHEVGRRCSCPRAGEQDENRPWEHPPMRAWPDDSPIMPPRLALEHAAACMDVEDLAILLESVAHLGILRPEEVESIVASLPRRLRRRIGRIDPRAESGTETRARRLIERLGVHVRPQVRIPGVGRVDLLVGDRLIVECDSRAHHTDAAAYRRDRQRDQAAIRAGYIVLRLTWYDVMVDTARTRSLLRDLVRRGVHRAPRRRREQEGTGGPARSR</sequence>
<keyword evidence="3" id="KW-0540">Nuclease</keyword>
<proteinExistence type="predicted"/>
<dbReference type="RefSeq" id="WP_376980888.1">
    <property type="nucleotide sequence ID" value="NZ_JBHLSV010000013.1"/>
</dbReference>
<feature type="domain" description="DUF559" evidence="2">
    <location>
        <begin position="247"/>
        <end position="299"/>
    </location>
</feature>
<evidence type="ECO:0000313" key="3">
    <source>
        <dbReference type="EMBL" id="MFC0674622.1"/>
    </source>
</evidence>
<keyword evidence="4" id="KW-1185">Reference proteome</keyword>
<dbReference type="InterPro" id="IPR007569">
    <property type="entry name" value="DUF559"/>
</dbReference>
<protein>
    <submittedName>
        <fullName evidence="3">Endonuclease domain-containing protein</fullName>
    </submittedName>
</protein>
<dbReference type="GO" id="GO:0004519">
    <property type="term" value="F:endonuclease activity"/>
    <property type="evidence" value="ECO:0007669"/>
    <property type="project" value="UniProtKB-KW"/>
</dbReference>
<dbReference type="Pfam" id="PF04480">
    <property type="entry name" value="DUF559"/>
    <property type="match status" value="1"/>
</dbReference>
<accession>A0ABV6RE47</accession>
<organism evidence="3 4">
    <name type="scientific">Brachybacterium hainanense</name>
    <dbReference type="NCBI Taxonomy" id="1541174"/>
    <lineage>
        <taxon>Bacteria</taxon>
        <taxon>Bacillati</taxon>
        <taxon>Actinomycetota</taxon>
        <taxon>Actinomycetes</taxon>
        <taxon>Micrococcales</taxon>
        <taxon>Dermabacteraceae</taxon>
        <taxon>Brachybacterium</taxon>
    </lineage>
</organism>
<dbReference type="Proteomes" id="UP001589793">
    <property type="component" value="Unassembled WGS sequence"/>
</dbReference>
<name>A0ABV6RE47_9MICO</name>
<keyword evidence="3" id="KW-0255">Endonuclease</keyword>
<dbReference type="InterPro" id="IPR011335">
    <property type="entry name" value="Restrct_endonuc-II-like"/>
</dbReference>
<keyword evidence="3" id="KW-0378">Hydrolase</keyword>
<evidence type="ECO:0000313" key="4">
    <source>
        <dbReference type="Proteomes" id="UP001589793"/>
    </source>
</evidence>
<reference evidence="3 4" key="1">
    <citation type="submission" date="2024-09" db="EMBL/GenBank/DDBJ databases">
        <authorList>
            <person name="Sun Q."/>
            <person name="Mori K."/>
        </authorList>
    </citation>
    <scope>NUCLEOTIDE SEQUENCE [LARGE SCALE GENOMIC DNA]</scope>
    <source>
        <strain evidence="3 4">CICC 10874</strain>
    </source>
</reference>
<gene>
    <name evidence="3" type="ORF">ACFFF6_11710</name>
</gene>
<evidence type="ECO:0000259" key="2">
    <source>
        <dbReference type="Pfam" id="PF04480"/>
    </source>
</evidence>
<dbReference type="Gene3D" id="3.40.960.10">
    <property type="entry name" value="VSR Endonuclease"/>
    <property type="match status" value="1"/>
</dbReference>